<dbReference type="InterPro" id="IPR013525">
    <property type="entry name" value="ABC2_TM"/>
</dbReference>
<dbReference type="InterPro" id="IPR047817">
    <property type="entry name" value="ABC2_TM_bact-type"/>
</dbReference>
<dbReference type="PANTHER" id="PTHR30413">
    <property type="entry name" value="INNER MEMBRANE TRANSPORT PERMEASE"/>
    <property type="match status" value="1"/>
</dbReference>
<evidence type="ECO:0000256" key="8">
    <source>
        <dbReference type="ARBA" id="ARBA00022989"/>
    </source>
</evidence>
<evidence type="ECO:0000256" key="5">
    <source>
        <dbReference type="ARBA" id="ARBA00022597"/>
    </source>
</evidence>
<evidence type="ECO:0000256" key="10">
    <source>
        <dbReference type="ARBA" id="ARBA00023136"/>
    </source>
</evidence>
<keyword evidence="10 11" id="KW-0472">Membrane</keyword>
<keyword evidence="4 11" id="KW-1003">Cell membrane</keyword>
<dbReference type="EMBL" id="CCXZ01000182">
    <property type="protein sequence ID" value="CEG18361.1"/>
    <property type="molecule type" value="Genomic_DNA"/>
</dbReference>
<reference evidence="13 14" key="1">
    <citation type="submission" date="2014-09" db="EMBL/GenBank/DDBJ databases">
        <authorList>
            <person name="Regsiter A."/>
        </authorList>
    </citation>
    <scope>NUCLEOTIDE SEQUENCE [LARGE SCALE GENOMIC DNA]</scope>
</reference>
<dbReference type="Proteomes" id="UP000052230">
    <property type="component" value="Unassembled WGS sequence"/>
</dbReference>
<keyword evidence="6 11" id="KW-0812">Transmembrane</keyword>
<feature type="transmembrane region" description="Helical" evidence="11">
    <location>
        <begin position="250"/>
        <end position="268"/>
    </location>
</feature>
<feature type="transmembrane region" description="Helical" evidence="11">
    <location>
        <begin position="84"/>
        <end position="105"/>
    </location>
</feature>
<feature type="transmembrane region" description="Helical" evidence="11">
    <location>
        <begin position="160"/>
        <end position="179"/>
    </location>
</feature>
<keyword evidence="9" id="KW-0625">Polysaccharide transport</keyword>
<dbReference type="GO" id="GO:0140359">
    <property type="term" value="F:ABC-type transporter activity"/>
    <property type="evidence" value="ECO:0007669"/>
    <property type="project" value="InterPro"/>
</dbReference>
<dbReference type="GO" id="GO:0015774">
    <property type="term" value="P:polysaccharide transport"/>
    <property type="evidence" value="ECO:0007669"/>
    <property type="project" value="UniProtKB-KW"/>
</dbReference>
<evidence type="ECO:0000313" key="14">
    <source>
        <dbReference type="Proteomes" id="UP000052230"/>
    </source>
</evidence>
<evidence type="ECO:0000256" key="11">
    <source>
        <dbReference type="RuleBase" id="RU361157"/>
    </source>
</evidence>
<feature type="transmembrane region" description="Helical" evidence="11">
    <location>
        <begin position="222"/>
        <end position="244"/>
    </location>
</feature>
<dbReference type="Pfam" id="PF01061">
    <property type="entry name" value="ABC2_membrane"/>
    <property type="match status" value="1"/>
</dbReference>
<evidence type="ECO:0000256" key="1">
    <source>
        <dbReference type="ARBA" id="ARBA00004651"/>
    </source>
</evidence>
<evidence type="ECO:0000313" key="13">
    <source>
        <dbReference type="EMBL" id="CEG18361.1"/>
    </source>
</evidence>
<keyword evidence="5" id="KW-0762">Sugar transport</keyword>
<dbReference type="AlphaFoldDB" id="A0A0U5FI20"/>
<protein>
    <recommendedName>
        <fullName evidence="11">Transport permease protein</fullName>
    </recommendedName>
</protein>
<organism evidence="13 14">
    <name type="scientific">Xanthomonas citri pv. citri</name>
    <dbReference type="NCBI Taxonomy" id="611301"/>
    <lineage>
        <taxon>Bacteria</taxon>
        <taxon>Pseudomonadati</taxon>
        <taxon>Pseudomonadota</taxon>
        <taxon>Gammaproteobacteria</taxon>
        <taxon>Lysobacterales</taxon>
        <taxon>Lysobacteraceae</taxon>
        <taxon>Xanthomonas</taxon>
    </lineage>
</organism>
<name>A0A0U5FI20_XANCI</name>
<evidence type="ECO:0000256" key="4">
    <source>
        <dbReference type="ARBA" id="ARBA00022475"/>
    </source>
</evidence>
<dbReference type="InterPro" id="IPR000412">
    <property type="entry name" value="ABC_2_transport"/>
</dbReference>
<feature type="transmembrane region" description="Helical" evidence="11">
    <location>
        <begin position="125"/>
        <end position="148"/>
    </location>
</feature>
<keyword evidence="3 11" id="KW-0813">Transport</keyword>
<dbReference type="GO" id="GO:0043190">
    <property type="term" value="C:ATP-binding cassette (ABC) transporter complex"/>
    <property type="evidence" value="ECO:0007669"/>
    <property type="project" value="InterPro"/>
</dbReference>
<dbReference type="PANTHER" id="PTHR30413:SF10">
    <property type="entry name" value="CAPSULE POLYSACCHARIDE EXPORT INNER-MEMBRANE PROTEIN CTRC"/>
    <property type="match status" value="1"/>
</dbReference>
<evidence type="ECO:0000256" key="7">
    <source>
        <dbReference type="ARBA" id="ARBA00022903"/>
    </source>
</evidence>
<dbReference type="PROSITE" id="PS51012">
    <property type="entry name" value="ABC_TM2"/>
    <property type="match status" value="1"/>
</dbReference>
<dbReference type="PIRSF" id="PIRSF006648">
    <property type="entry name" value="DrrB"/>
    <property type="match status" value="1"/>
</dbReference>
<feature type="domain" description="ABC transmembrane type-2" evidence="12">
    <location>
        <begin position="46"/>
        <end position="271"/>
    </location>
</feature>
<feature type="transmembrane region" description="Helical" evidence="11">
    <location>
        <begin position="45"/>
        <end position="72"/>
    </location>
</feature>
<comment type="subcellular location">
    <subcellularLocation>
        <location evidence="11">Cell inner membrane</location>
        <topology evidence="11">Multi-pass membrane protein</topology>
    </subcellularLocation>
    <subcellularLocation>
        <location evidence="1">Cell membrane</location>
        <topology evidence="1">Multi-pass membrane protein</topology>
    </subcellularLocation>
</comment>
<dbReference type="GO" id="GO:0015920">
    <property type="term" value="P:lipopolysaccharide transport"/>
    <property type="evidence" value="ECO:0007669"/>
    <property type="project" value="TreeGrafter"/>
</dbReference>
<accession>A0A0U5FI20</accession>
<evidence type="ECO:0000256" key="3">
    <source>
        <dbReference type="ARBA" id="ARBA00022448"/>
    </source>
</evidence>
<comment type="caution">
    <text evidence="13">The sequence shown here is derived from an EMBL/GenBank/DDBJ whole genome shotgun (WGS) entry which is preliminary data.</text>
</comment>
<evidence type="ECO:0000256" key="6">
    <source>
        <dbReference type="ARBA" id="ARBA00022692"/>
    </source>
</evidence>
<feature type="transmembrane region" description="Helical" evidence="11">
    <location>
        <begin position="191"/>
        <end position="210"/>
    </location>
</feature>
<dbReference type="RefSeq" id="WP_015472718.1">
    <property type="nucleotide sequence ID" value="NZ_CAVLIX010000079.1"/>
</dbReference>
<comment type="similarity">
    <text evidence="2 11">Belongs to the ABC-2 integral membrane protein family.</text>
</comment>
<keyword evidence="14" id="KW-1185">Reference proteome</keyword>
<gene>
    <name evidence="13" type="primary">wzm</name>
    <name evidence="13" type="ORF">XAC3562_840013</name>
</gene>
<proteinExistence type="inferred from homology"/>
<dbReference type="PRINTS" id="PR00164">
    <property type="entry name" value="ABC2TRNSPORT"/>
</dbReference>
<sequence>MNQMLSSSIVASGSPLAMVRSFVSNRVLIYQLAKREVISRYRGSLMGLAWSFFNPLLMLAVYTFVFSVVFNARWGVDTAHKGDFAIILFAGILVHGIFAECVNRAPTLIVGNASYVKRVVFPLETLPWVAMGAALFHALVSLAVLLLAQLFIRGTLPVTVIYLPLVLFPLVMLTMGLAWMLSALGVFVRDIGQMTGILTTILLFLAPVFYPVTSLPEGLRRWIYLNPLTFIIEQTRNVLIWGIAPDFVGLFKYIVFAAFLAWLGYLCFQKLRRGFADVI</sequence>
<keyword evidence="8 11" id="KW-1133">Transmembrane helix</keyword>
<keyword evidence="7" id="KW-0972">Capsule biogenesis/degradation</keyword>
<evidence type="ECO:0000256" key="2">
    <source>
        <dbReference type="ARBA" id="ARBA00007783"/>
    </source>
</evidence>
<evidence type="ECO:0000259" key="12">
    <source>
        <dbReference type="PROSITE" id="PS51012"/>
    </source>
</evidence>
<evidence type="ECO:0000256" key="9">
    <source>
        <dbReference type="ARBA" id="ARBA00023047"/>
    </source>
</evidence>